<dbReference type="Proteomes" id="UP001218218">
    <property type="component" value="Unassembled WGS sequence"/>
</dbReference>
<evidence type="ECO:0000256" key="1">
    <source>
        <dbReference type="ARBA" id="ARBA00000707"/>
    </source>
</evidence>
<dbReference type="PANTHER" id="PTHR13367">
    <property type="entry name" value="UBIQUITIN THIOESTERASE"/>
    <property type="match status" value="1"/>
</dbReference>
<evidence type="ECO:0000256" key="7">
    <source>
        <dbReference type="SAM" id="MobiDB-lite"/>
    </source>
</evidence>
<dbReference type="Pfam" id="PF12359">
    <property type="entry name" value="DUF3645"/>
    <property type="match status" value="1"/>
</dbReference>
<comment type="catalytic activity">
    <reaction evidence="1">
        <text>Thiol-dependent hydrolysis of ester, thioester, amide, peptide and isopeptide bonds formed by the C-terminal Gly of ubiquitin (a 76-residue protein attached to proteins as an intracellular targeting signal).</text>
        <dbReference type="EC" id="3.4.19.12"/>
    </reaction>
</comment>
<dbReference type="InterPro" id="IPR046541">
    <property type="entry name" value="DUF6606"/>
</dbReference>
<feature type="domain" description="DUF3645" evidence="9">
    <location>
        <begin position="2379"/>
        <end position="2411"/>
    </location>
</feature>
<keyword evidence="4" id="KW-0833">Ubl conjugation pathway</keyword>
<evidence type="ECO:0000259" key="9">
    <source>
        <dbReference type="Pfam" id="PF12359"/>
    </source>
</evidence>
<organism evidence="11 12">
    <name type="scientific">Mycena albidolilacea</name>
    <dbReference type="NCBI Taxonomy" id="1033008"/>
    <lineage>
        <taxon>Eukaryota</taxon>
        <taxon>Fungi</taxon>
        <taxon>Dikarya</taxon>
        <taxon>Basidiomycota</taxon>
        <taxon>Agaricomycotina</taxon>
        <taxon>Agaricomycetes</taxon>
        <taxon>Agaricomycetidae</taxon>
        <taxon>Agaricales</taxon>
        <taxon>Marasmiineae</taxon>
        <taxon>Mycenaceae</taxon>
        <taxon>Mycena</taxon>
    </lineage>
</organism>
<keyword evidence="5" id="KW-0378">Hydrolase</keyword>
<evidence type="ECO:0000256" key="4">
    <source>
        <dbReference type="ARBA" id="ARBA00022786"/>
    </source>
</evidence>
<dbReference type="InterPro" id="IPR051346">
    <property type="entry name" value="OTU_Deubiquitinase"/>
</dbReference>
<protein>
    <recommendedName>
        <fullName evidence="2">ubiquitinyl hydrolase 1</fullName>
        <ecNumber evidence="2">3.4.19.12</ecNumber>
    </recommendedName>
</protein>
<dbReference type="EC" id="3.4.19.12" evidence="2"/>
<name>A0AAD7AS99_9AGAR</name>
<feature type="domain" description="DUF6606" evidence="10">
    <location>
        <begin position="10"/>
        <end position="285"/>
    </location>
</feature>
<feature type="region of interest" description="Disordered" evidence="7">
    <location>
        <begin position="3097"/>
        <end position="3117"/>
    </location>
</feature>
<dbReference type="PANTHER" id="PTHR13367:SF34">
    <property type="match status" value="1"/>
</dbReference>
<accession>A0AAD7AS99</accession>
<keyword evidence="6" id="KW-0788">Thiol protease</keyword>
<comment type="caution">
    <text evidence="11">The sequence shown here is derived from an EMBL/GenBank/DDBJ whole genome shotgun (WGS) entry which is preliminary data.</text>
</comment>
<dbReference type="InterPro" id="IPR022099">
    <property type="entry name" value="DUF3638"/>
</dbReference>
<evidence type="ECO:0000256" key="5">
    <source>
        <dbReference type="ARBA" id="ARBA00022801"/>
    </source>
</evidence>
<feature type="compositionally biased region" description="Basic and acidic residues" evidence="7">
    <location>
        <begin position="3102"/>
        <end position="3117"/>
    </location>
</feature>
<dbReference type="GO" id="GO:0004843">
    <property type="term" value="F:cysteine-type deubiquitinase activity"/>
    <property type="evidence" value="ECO:0007669"/>
    <property type="project" value="UniProtKB-EC"/>
</dbReference>
<evidence type="ECO:0000256" key="6">
    <source>
        <dbReference type="ARBA" id="ARBA00022807"/>
    </source>
</evidence>
<dbReference type="Pfam" id="PF20255">
    <property type="entry name" value="DUF6606"/>
    <property type="match status" value="1"/>
</dbReference>
<reference evidence="11" key="1">
    <citation type="submission" date="2023-03" db="EMBL/GenBank/DDBJ databases">
        <title>Massive genome expansion in bonnet fungi (Mycena s.s.) driven by repeated elements and novel gene families across ecological guilds.</title>
        <authorList>
            <consortium name="Lawrence Berkeley National Laboratory"/>
            <person name="Harder C.B."/>
            <person name="Miyauchi S."/>
            <person name="Viragh M."/>
            <person name="Kuo A."/>
            <person name="Thoen E."/>
            <person name="Andreopoulos B."/>
            <person name="Lu D."/>
            <person name="Skrede I."/>
            <person name="Drula E."/>
            <person name="Henrissat B."/>
            <person name="Morin E."/>
            <person name="Kohler A."/>
            <person name="Barry K."/>
            <person name="LaButti K."/>
            <person name="Morin E."/>
            <person name="Salamov A."/>
            <person name="Lipzen A."/>
            <person name="Mereny Z."/>
            <person name="Hegedus B."/>
            <person name="Baldrian P."/>
            <person name="Stursova M."/>
            <person name="Weitz H."/>
            <person name="Taylor A."/>
            <person name="Grigoriev I.V."/>
            <person name="Nagy L.G."/>
            <person name="Martin F."/>
            <person name="Kauserud H."/>
        </authorList>
    </citation>
    <scope>NUCLEOTIDE SEQUENCE</scope>
    <source>
        <strain evidence="11">CBHHK002</strain>
    </source>
</reference>
<evidence type="ECO:0000313" key="12">
    <source>
        <dbReference type="Proteomes" id="UP001218218"/>
    </source>
</evidence>
<proteinExistence type="predicted"/>
<dbReference type="Pfam" id="PF12340">
    <property type="entry name" value="DUF3638"/>
    <property type="match status" value="1"/>
</dbReference>
<dbReference type="EMBL" id="JARIHO010000002">
    <property type="protein sequence ID" value="KAJ7367019.1"/>
    <property type="molecule type" value="Genomic_DNA"/>
</dbReference>
<dbReference type="InterPro" id="IPR022105">
    <property type="entry name" value="DUF3645"/>
</dbReference>
<gene>
    <name evidence="11" type="ORF">DFH08DRAFT_679407</name>
</gene>
<keyword evidence="3" id="KW-0645">Protease</keyword>
<evidence type="ECO:0000256" key="2">
    <source>
        <dbReference type="ARBA" id="ARBA00012759"/>
    </source>
</evidence>
<dbReference type="GO" id="GO:0006508">
    <property type="term" value="P:proteolysis"/>
    <property type="evidence" value="ECO:0007669"/>
    <property type="project" value="UniProtKB-KW"/>
</dbReference>
<evidence type="ECO:0000313" key="11">
    <source>
        <dbReference type="EMBL" id="KAJ7367019.1"/>
    </source>
</evidence>
<evidence type="ECO:0000259" key="10">
    <source>
        <dbReference type="Pfam" id="PF20255"/>
    </source>
</evidence>
<evidence type="ECO:0000259" key="8">
    <source>
        <dbReference type="Pfam" id="PF12340"/>
    </source>
</evidence>
<evidence type="ECO:0000256" key="3">
    <source>
        <dbReference type="ARBA" id="ARBA00022670"/>
    </source>
</evidence>
<sequence length="3117" mass="351881">MDNDALGYTINHIFLPPKLPQKDDSADVELQRALLHHISNCVKSFCEGLENDNAGIEVQDCWKLVYRTLKHFTALHSTQNLYRETLEEVISGMQVHDVLCFHIQSQNAGVILRRREAEILVEFFQASPSAPLVTGTKGKLAIQYPFRPWLSIPADAGCIRSFSALLADLDCTSMPDAVPKTRKAGSNQDETRDVPDIRYVSELLGGIARALTPAGSADQIASSTVYVTKRINDHVLWKSALLPWRRSPKWLIIRVALQTTFAGWNMPAEYGYKMFITFVLAKTLELAARARLSDDLLFIMNSKIANRMWKLRSFFSSTPEETSPFSINDISRVITSVEKDLRGRWEQVQALEAQESTWVGPSSADVDAACRFTLPRSSAHFETVKARGEVLSRQTAVFDRPSFEEKLETDSRRQSSYTPGVSSPDLWFLVFDLEQRLSSSSHNWGTLSDLADLIVYYDEMASSFKTRNPEIFSRIFLLVLELWVVLDKNATQQFPLLSDYPPELSVQSFEPLLLPELSQMRRLHSIERYLAERYAGIIYPHLSVFMHTTDANSLPIRYFGSDSSMQVLRNLIDAKAKARKSQKIRELHEMNATHAALLEEIRGLEHEYTTSRGRRGIQQTTHVYHCNRCAKEKQAKAMRISLFESPLPEEDAASQLVVFELCVPTAFGIWRDITYHIARNHSMPKRQNDPAPPVVLDGYTFLKDHFISPYGKQRITIASTAKSFMQSHYRNQSNQSFPCDESSIIKNHPLRYRLWDRLAREWLPSAFPVIEIRPSCTPDLPDPYNSLKWTTIGTTTAPNEVIAQQFLCPRELSYHEWENFGHLRAGVRLQWRNILLQLISGGVDLANPAVHLVVQQAAWQAETALEGNFWGHYREAHFDLSQEDFGIQIVDVLGKLLASIAGNWKEGWTAATLAVVACRIFSLTPYESVKHRALGFLSQLRQKLFAWLEQVLALVNKVSGPELPSAPRVDLVDRIIQLAASCRQTYAVGFTGLQDLFCDRATMTMFIRCAIILHTNVPPNISSLPSALRYLLERDVLISVETLDLLRGAIARNGAGLDDAILGTWQGFRRGSAPWWMVGERWIACLTSAESSNTQVRSVHLNLQSGCLLVDGQAQGTLPKEIAGHSFFQILFPNRSHWDIIPSTMKGMHYQLRENMNGFQLHFKLNCNDLLIRTRDGFGRVSEFMPPKQLEGDFPASLIVGMVHIFHEQSQSLGIYAAPGGWQPLAKPAWRLDLASRVLCKNGDVTECVLDPVSSVVGQLSGIFKSLEECETNLTVSFRSKRLHVKLPRYDLEFSTALGEACLGSKELPGFFVSPVQSVGTLIGLHNKLVLRSAHSEMTKLFVPDGRVTISRGDVGGHPRVTISPSVRGKHIKILAYDVDDILGRVVGDGSLTSWYQLAFLHAATTSHFADPLLFRTGICQSQEMLGSAQAFAFMSLESDHHVVLQQFLSLVPIRKYYPAHLTSMETVEWNQFLSVLVQCGRFVPLVNAILDYSEKQALFHTSDRSTVTAAYKGKLCLWERADVRVARLVSDGSILSFHFVFVSLTQISVQLDGFDMPVTPIRCLECPESTAKEHDVAQVVSLVCEWPTSLNFAHGFKLWSHFEQWNNFSSKQSLNAKINNHRDWLKLPPPDAWFQLFHICRASLKRDRDQYGLMVALGILAYRKDIDLDLIRTLITIATNGDNNSLLHAAGRIPGETFDLGSGCTLALTDVSKTVAANCHQDHPDPSWMEQRDEEEYYSWTARREKAFHAERQGQCETISNLIFRYSVPKQFVLPDSLIANCPIVKIPDLRTAAENLFTPRLRNRRLFEISCDLQDALNVVRNHGSLATGRIAELPPLTFSVAIPPPTYAPVTLGSLLTERCETLPSPPTASSPPINRKLVFPKYARTTLSSLILDMDRNSGDGPESQYIADLTNCVNAFENQSIQPSNIADNNYPRNSLNEVTQTAPLDEVPQSPLLPRTRPERWLYLTGHWPSTGPQSLLHQLSRGRREMLSDYPKAVLCRYAEKLTVLQQRRRIDVLNKLGFTEESAREAGTVGGQGWDPATYPDWLLIQLDADLLIRPLQANIAMQMMSPESLGNALMQLNMGEGKSSVIVPIISSALADGQQLVRVIVLKPLAPQMFQLLKQRVCSLANRRVFYLPFSRDIPLNSAKIQQIFDLFTECARSGGILLCQPEHILSFQLMGLHAFSESETGGETRLLRKTQRWIDRTARDILDESDEILNVRYQLIYTVGASKPLEGRPWRWQITQAVFSLLQMVAKTVLDGLEIGNAENPCQFPVTRILTSAGGQGLLESIIRKIVIEDGLQEWISFRNYSDADKATVSRFLQQVAISPDDEASLQEIWGDRFGHLLLLRGLFAHGIMNLSLREKRWRVDYGLDTRRTMLAVPYRAKDSPAPRAEFGHPDMIVFLTCLSYYYGGLTDSQLDTSFKLLLDCDNPEAQYEHWIKGINDLPAALANLRGLNLDDFEQKTRDVFPLLRYNKAVIDFYLSESVFPKEAREFQHKLTTNAWDLARTRDRLTTGFSGTNDNKYLLPLSIEQCDQDSQRHTNAQVLQYVLQEENRQVICTNSEDALGLLQRVVRQRPPVMVLLDVGAQVLELENEEVAREWLKLDTRAEVEAAVYFDPSTDEIRVVARDGRVQPFVSSLYKKQLGKTLVYLDEAHTRGTDFKFPEESRAVVTLGPKMTKDKLVQGCMRMRRLGKDHFLLFFASKEIQDKIIAATGVQPDTIDSKHVLLWTMKETCAQIQDNGSLWANQGLNFDARHTALQEYDASSCPYASTVEALRERESHTLDELYGIASRSEYRNMEPVSELQRQIQEKCDQLGITPSDSALSEEQERELAHEKEDERELERVAGAKACDHHDRDLEHFVNTGIIRKSNTFISPEDCLAHTSWISLLQGTKIFRGSRLRATRDFRDTILLSSSGSMDNHLRPVQWVMSTAKSPDILILVSPFEANKWLPAIRNSKNVYLHLYSPRTSRNTFWPLDRLDSFTVPTERSVPLNRQLLHELSLFAGQLFCADKRSMKEVCAILGLCLQSVSGMKGLEGTVDSTGFVRDERAREALGLSACSFVSSPLPFFRDLLASRRKGQGFSLTHMGQILRGNDPKDPAFEEGGELRE</sequence>
<feature type="domain" description="DUF3638" evidence="8">
    <location>
        <begin position="2040"/>
        <end position="2262"/>
    </location>
</feature>
<keyword evidence="12" id="KW-1185">Reference proteome</keyword>